<dbReference type="InterPro" id="IPR029058">
    <property type="entry name" value="AB_hydrolase_fold"/>
</dbReference>
<keyword evidence="4 8" id="KW-0732">Signal</keyword>
<evidence type="ECO:0008006" key="11">
    <source>
        <dbReference type="Google" id="ProtNLM"/>
    </source>
</evidence>
<evidence type="ECO:0000256" key="8">
    <source>
        <dbReference type="SAM" id="SignalP"/>
    </source>
</evidence>
<evidence type="ECO:0000256" key="2">
    <source>
        <dbReference type="ARBA" id="ARBA00022525"/>
    </source>
</evidence>
<evidence type="ECO:0000256" key="7">
    <source>
        <dbReference type="ARBA" id="ARBA00023326"/>
    </source>
</evidence>
<evidence type="ECO:0000313" key="9">
    <source>
        <dbReference type="EMBL" id="ROI14732.1"/>
    </source>
</evidence>
<keyword evidence="6" id="KW-0119">Carbohydrate metabolism</keyword>
<keyword evidence="5" id="KW-0378">Hydrolase</keyword>
<dbReference type="PANTHER" id="PTHR38050">
    <property type="match status" value="1"/>
</dbReference>
<sequence>MNMKNLLFLVFLSWITTLNAQITKNFTIDGVVRKAIIYEPATKTDKTPVIFVFHGQGGNANFVSRRIDIQNYYKDALVIFMQGLPGRKVPGIDPNGTMNGWQIFTDDLGGRDIKFFDDVLADIHKAYKIDDSRIYLIGHSNGARFVNVLWKKRGEKITAICSASAQGGEMISGAVPISVWMYIGKNDKIVSPQNQELSIPIVKSNLGISLAGKTDGDKTIFNGKNNTELVIQSSDASHEFPKQSLQDIADFFRKHIKN</sequence>
<comment type="subcellular location">
    <subcellularLocation>
        <location evidence="1">Secreted</location>
    </subcellularLocation>
</comment>
<gene>
    <name evidence="9" type="ORF">EGH73_01695</name>
</gene>
<dbReference type="Gene3D" id="3.40.50.1820">
    <property type="entry name" value="alpha/beta hydrolase"/>
    <property type="match status" value="1"/>
</dbReference>
<evidence type="ECO:0000256" key="5">
    <source>
        <dbReference type="ARBA" id="ARBA00022801"/>
    </source>
</evidence>
<dbReference type="GO" id="GO:0030600">
    <property type="term" value="F:feruloyl esterase activity"/>
    <property type="evidence" value="ECO:0007669"/>
    <property type="project" value="InterPro"/>
</dbReference>
<dbReference type="InterPro" id="IPR043595">
    <property type="entry name" value="FaeB/C/D"/>
</dbReference>
<feature type="chain" id="PRO_5017968245" description="Polyhydroxybutyrate depolymerase" evidence="8">
    <location>
        <begin position="21"/>
        <end position="258"/>
    </location>
</feature>
<dbReference type="AlphaFoldDB" id="A0A3N0XBH7"/>
<dbReference type="EMBL" id="RJTU01000013">
    <property type="protein sequence ID" value="ROI14732.1"/>
    <property type="molecule type" value="Genomic_DNA"/>
</dbReference>
<evidence type="ECO:0000256" key="6">
    <source>
        <dbReference type="ARBA" id="ARBA00023277"/>
    </source>
</evidence>
<evidence type="ECO:0000256" key="4">
    <source>
        <dbReference type="ARBA" id="ARBA00022729"/>
    </source>
</evidence>
<keyword evidence="7" id="KW-0624">Polysaccharide degradation</keyword>
<evidence type="ECO:0000256" key="3">
    <source>
        <dbReference type="ARBA" id="ARBA00022651"/>
    </source>
</evidence>
<protein>
    <recommendedName>
        <fullName evidence="11">Polyhydroxybutyrate depolymerase</fullName>
    </recommendedName>
</protein>
<comment type="caution">
    <text evidence="9">The sequence shown here is derived from an EMBL/GenBank/DDBJ whole genome shotgun (WGS) entry which is preliminary data.</text>
</comment>
<dbReference type="PANTHER" id="PTHR38050:SF2">
    <property type="entry name" value="FERULOYL ESTERASE C-RELATED"/>
    <property type="match status" value="1"/>
</dbReference>
<dbReference type="Proteomes" id="UP000267623">
    <property type="component" value="Unassembled WGS sequence"/>
</dbReference>
<evidence type="ECO:0000256" key="1">
    <source>
        <dbReference type="ARBA" id="ARBA00004613"/>
    </source>
</evidence>
<evidence type="ECO:0000313" key="10">
    <source>
        <dbReference type="Proteomes" id="UP000267623"/>
    </source>
</evidence>
<keyword evidence="2" id="KW-0964">Secreted</keyword>
<reference evidence="10" key="1">
    <citation type="submission" date="2018-11" db="EMBL/GenBank/DDBJ databases">
        <title>Proposal to divide the Flavobacteriaceae and reorganize its genera based on Amino Acid Identity values calculated from whole genome sequences.</title>
        <authorList>
            <person name="Nicholson A.C."/>
            <person name="Gulvik C.A."/>
            <person name="Whitney A.M."/>
            <person name="Humrighouse B.W."/>
            <person name="Bell M."/>
            <person name="Holmes B."/>
            <person name="Steigerwalt A."/>
            <person name="Villarma A."/>
            <person name="Sheth M."/>
            <person name="Batra D."/>
            <person name="Pryor J."/>
            <person name="Bernardet J.-F."/>
            <person name="Hugo C."/>
            <person name="Kampfer P."/>
            <person name="Newman J."/>
            <person name="Mcquiston J."/>
        </authorList>
    </citation>
    <scope>NUCLEOTIDE SEQUENCE [LARGE SCALE GENOMIC DNA]</scope>
    <source>
        <strain evidence="10">DSM 22165</strain>
    </source>
</reference>
<dbReference type="SUPFAM" id="SSF53474">
    <property type="entry name" value="alpha/beta-Hydrolases"/>
    <property type="match status" value="1"/>
</dbReference>
<organism evidence="9 10">
    <name type="scientific">Epilithonimonas hominis</name>
    <dbReference type="NCBI Taxonomy" id="420404"/>
    <lineage>
        <taxon>Bacteria</taxon>
        <taxon>Pseudomonadati</taxon>
        <taxon>Bacteroidota</taxon>
        <taxon>Flavobacteriia</taxon>
        <taxon>Flavobacteriales</taxon>
        <taxon>Weeksellaceae</taxon>
        <taxon>Chryseobacterium group</taxon>
        <taxon>Epilithonimonas</taxon>
    </lineage>
</organism>
<proteinExistence type="predicted"/>
<name>A0A3N0XBH7_9FLAO</name>
<dbReference type="GO" id="GO:0005576">
    <property type="term" value="C:extracellular region"/>
    <property type="evidence" value="ECO:0007669"/>
    <property type="project" value="UniProtKB-SubCell"/>
</dbReference>
<keyword evidence="3" id="KW-0858">Xylan degradation</keyword>
<accession>A0A3N0XBH7</accession>
<dbReference type="GO" id="GO:0045493">
    <property type="term" value="P:xylan catabolic process"/>
    <property type="evidence" value="ECO:0007669"/>
    <property type="project" value="UniProtKB-KW"/>
</dbReference>
<feature type="signal peptide" evidence="8">
    <location>
        <begin position="1"/>
        <end position="20"/>
    </location>
</feature>